<dbReference type="InterPro" id="IPR011010">
    <property type="entry name" value="DNA_brk_join_enz"/>
</dbReference>
<dbReference type="Pfam" id="PF00589">
    <property type="entry name" value="Phage_integrase"/>
    <property type="match status" value="1"/>
</dbReference>
<organism evidence="3 4">
    <name type="scientific">Corynebacterium pilosum</name>
    <dbReference type="NCBI Taxonomy" id="35756"/>
    <lineage>
        <taxon>Bacteria</taxon>
        <taxon>Bacillati</taxon>
        <taxon>Actinomycetota</taxon>
        <taxon>Actinomycetes</taxon>
        <taxon>Mycobacteriales</taxon>
        <taxon>Corynebacteriaceae</taxon>
        <taxon>Corynebacterium</taxon>
    </lineage>
</organism>
<dbReference type="AlphaFoldDB" id="A0A376CKA0"/>
<evidence type="ECO:0000256" key="1">
    <source>
        <dbReference type="ARBA" id="ARBA00023172"/>
    </source>
</evidence>
<dbReference type="GO" id="GO:0006310">
    <property type="term" value="P:DNA recombination"/>
    <property type="evidence" value="ECO:0007669"/>
    <property type="project" value="UniProtKB-KW"/>
</dbReference>
<keyword evidence="4" id="KW-1185">Reference proteome</keyword>
<feature type="domain" description="Tyr recombinase" evidence="2">
    <location>
        <begin position="1"/>
        <end position="93"/>
    </location>
</feature>
<sequence length="93" mass="9900">MRKLRPILEAAIGGKSASDLVFTTPRGSALRVGNARRDWFDEAAAVAGVEGLTPHELRHTFASLAIKAGANPKALQASMGHSLITVTMDRLFS</sequence>
<reference evidence="3 4" key="1">
    <citation type="submission" date="2018-06" db="EMBL/GenBank/DDBJ databases">
        <authorList>
            <consortium name="Pathogen Informatics"/>
            <person name="Doyle S."/>
        </authorList>
    </citation>
    <scope>NUCLEOTIDE SEQUENCE [LARGE SCALE GENOMIC DNA]</scope>
    <source>
        <strain evidence="3 4">NCTC11862</strain>
    </source>
</reference>
<dbReference type="GO" id="GO:0003677">
    <property type="term" value="F:DNA binding"/>
    <property type="evidence" value="ECO:0007669"/>
    <property type="project" value="InterPro"/>
</dbReference>
<protein>
    <submittedName>
        <fullName evidence="3">Site-specific tyrosine recombinase XerC</fullName>
    </submittedName>
</protein>
<dbReference type="InterPro" id="IPR013762">
    <property type="entry name" value="Integrase-like_cat_sf"/>
</dbReference>
<dbReference type="Proteomes" id="UP000254467">
    <property type="component" value="Unassembled WGS sequence"/>
</dbReference>
<dbReference type="GO" id="GO:0015074">
    <property type="term" value="P:DNA integration"/>
    <property type="evidence" value="ECO:0007669"/>
    <property type="project" value="InterPro"/>
</dbReference>
<accession>A0A376CKA0</accession>
<dbReference type="InterPro" id="IPR002104">
    <property type="entry name" value="Integrase_catalytic"/>
</dbReference>
<evidence type="ECO:0000259" key="2">
    <source>
        <dbReference type="PROSITE" id="PS51898"/>
    </source>
</evidence>
<dbReference type="STRING" id="35756.GCA_001044155_01806"/>
<evidence type="ECO:0000313" key="4">
    <source>
        <dbReference type="Proteomes" id="UP000254467"/>
    </source>
</evidence>
<name>A0A376CKA0_9CORY</name>
<evidence type="ECO:0000313" key="3">
    <source>
        <dbReference type="EMBL" id="STC68692.1"/>
    </source>
</evidence>
<proteinExistence type="predicted"/>
<dbReference type="EMBL" id="UFXQ01000001">
    <property type="protein sequence ID" value="STC68692.1"/>
    <property type="molecule type" value="Genomic_DNA"/>
</dbReference>
<dbReference type="PROSITE" id="PS51898">
    <property type="entry name" value="TYR_RECOMBINASE"/>
    <property type="match status" value="1"/>
</dbReference>
<keyword evidence="1" id="KW-0233">DNA recombination</keyword>
<dbReference type="Gene3D" id="1.10.443.10">
    <property type="entry name" value="Intergrase catalytic core"/>
    <property type="match status" value="1"/>
</dbReference>
<gene>
    <name evidence="3" type="primary">xerC_2</name>
    <name evidence="3" type="ORF">NCTC11862_00455</name>
</gene>
<dbReference type="SUPFAM" id="SSF56349">
    <property type="entry name" value="DNA breaking-rejoining enzymes"/>
    <property type="match status" value="1"/>
</dbReference>